<keyword evidence="4 11" id="KW-0808">Transferase</keyword>
<feature type="region of interest" description="Disordered" evidence="12">
    <location>
        <begin position="266"/>
        <end position="290"/>
    </location>
</feature>
<accession>A0A9D6L7Z8</accession>
<dbReference type="GO" id="GO:0009274">
    <property type="term" value="C:peptidoglycan-based cell wall"/>
    <property type="evidence" value="ECO:0007669"/>
    <property type="project" value="InterPro"/>
</dbReference>
<keyword evidence="1 11" id="KW-1003">Cell membrane</keyword>
<evidence type="ECO:0000256" key="1">
    <source>
        <dbReference type="ARBA" id="ARBA00022475"/>
    </source>
</evidence>
<evidence type="ECO:0000259" key="13">
    <source>
        <dbReference type="Pfam" id="PF00912"/>
    </source>
</evidence>
<dbReference type="PANTHER" id="PTHR30400">
    <property type="entry name" value="MONOFUNCTIONAL BIOSYNTHETIC PEPTIDOGLYCAN TRANSGLYCOSYLASE"/>
    <property type="match status" value="1"/>
</dbReference>
<dbReference type="GO" id="GO:0009252">
    <property type="term" value="P:peptidoglycan biosynthetic process"/>
    <property type="evidence" value="ECO:0007669"/>
    <property type="project" value="UniProtKB-UniRule"/>
</dbReference>
<keyword evidence="7 11" id="KW-0573">Peptidoglycan synthesis</keyword>
<dbReference type="InterPro" id="IPR011812">
    <property type="entry name" value="Pep_trsgly"/>
</dbReference>
<feature type="domain" description="Glycosyl transferase family 51" evidence="13">
    <location>
        <begin position="65"/>
        <end position="230"/>
    </location>
</feature>
<dbReference type="GO" id="GO:0071555">
    <property type="term" value="P:cell wall organization"/>
    <property type="evidence" value="ECO:0007669"/>
    <property type="project" value="UniProtKB-KW"/>
</dbReference>
<keyword evidence="9 11" id="KW-0472">Membrane</keyword>
<evidence type="ECO:0000256" key="9">
    <source>
        <dbReference type="ARBA" id="ARBA00023136"/>
    </source>
</evidence>
<dbReference type="AlphaFoldDB" id="A0A9D6L7Z8"/>
<dbReference type="NCBIfam" id="TIGR02070">
    <property type="entry name" value="mono_pep_trsgly"/>
    <property type="match status" value="1"/>
</dbReference>
<dbReference type="EC" id="2.4.99.28" evidence="11"/>
<gene>
    <name evidence="11 14" type="primary">mtgA</name>
    <name evidence="14" type="ORF">HY076_04645</name>
</gene>
<organism evidence="14 15">
    <name type="scientific">Eiseniibacteriota bacterium</name>
    <dbReference type="NCBI Taxonomy" id="2212470"/>
    <lineage>
        <taxon>Bacteria</taxon>
        <taxon>Candidatus Eiseniibacteriota</taxon>
    </lineage>
</organism>
<keyword evidence="3 11" id="KW-0328">Glycosyltransferase</keyword>
<name>A0A9D6L7Z8_UNCEI</name>
<evidence type="ECO:0000256" key="11">
    <source>
        <dbReference type="HAMAP-Rule" id="MF_00766"/>
    </source>
</evidence>
<dbReference type="GO" id="GO:0008360">
    <property type="term" value="P:regulation of cell shape"/>
    <property type="evidence" value="ECO:0007669"/>
    <property type="project" value="UniProtKB-KW"/>
</dbReference>
<comment type="function">
    <text evidence="11">Peptidoglycan polymerase that catalyzes glycan chain elongation from lipid-linked precursors.</text>
</comment>
<dbReference type="SUPFAM" id="SSF53955">
    <property type="entry name" value="Lysozyme-like"/>
    <property type="match status" value="1"/>
</dbReference>
<comment type="pathway">
    <text evidence="11">Cell wall biogenesis; peptidoglycan biosynthesis.</text>
</comment>
<reference evidence="14" key="1">
    <citation type="submission" date="2020-07" db="EMBL/GenBank/DDBJ databases">
        <title>Huge and variable diversity of episymbiotic CPR bacteria and DPANN archaea in groundwater ecosystems.</title>
        <authorList>
            <person name="He C.Y."/>
            <person name="Keren R."/>
            <person name="Whittaker M."/>
            <person name="Farag I.F."/>
            <person name="Doudna J."/>
            <person name="Cate J.H.D."/>
            <person name="Banfield J.F."/>
        </authorList>
    </citation>
    <scope>NUCLEOTIDE SEQUENCE</scope>
    <source>
        <strain evidence="14">NC_groundwater_928_Pr1_S-0.2um_72_17</strain>
    </source>
</reference>
<dbReference type="HAMAP" id="MF_00766">
    <property type="entry name" value="PGT_MtgA"/>
    <property type="match status" value="1"/>
</dbReference>
<keyword evidence="8 11" id="KW-1133">Transmembrane helix</keyword>
<keyword evidence="5 11" id="KW-0812">Transmembrane</keyword>
<dbReference type="PANTHER" id="PTHR30400:SF0">
    <property type="entry name" value="BIOSYNTHETIC PEPTIDOGLYCAN TRANSGLYCOSYLASE"/>
    <property type="match status" value="1"/>
</dbReference>
<dbReference type="Pfam" id="PF00912">
    <property type="entry name" value="Transgly"/>
    <property type="match status" value="1"/>
</dbReference>
<dbReference type="Proteomes" id="UP000807850">
    <property type="component" value="Unassembled WGS sequence"/>
</dbReference>
<comment type="caution">
    <text evidence="14">The sequence shown here is derived from an EMBL/GenBank/DDBJ whole genome shotgun (WGS) entry which is preliminary data.</text>
</comment>
<dbReference type="GO" id="GO:0005886">
    <property type="term" value="C:plasma membrane"/>
    <property type="evidence" value="ECO:0007669"/>
    <property type="project" value="UniProtKB-SubCell"/>
</dbReference>
<comment type="similarity">
    <text evidence="11">Belongs to the glycosyltransferase 51 family.</text>
</comment>
<evidence type="ECO:0000256" key="4">
    <source>
        <dbReference type="ARBA" id="ARBA00022679"/>
    </source>
</evidence>
<evidence type="ECO:0000256" key="8">
    <source>
        <dbReference type="ARBA" id="ARBA00022989"/>
    </source>
</evidence>
<evidence type="ECO:0000256" key="10">
    <source>
        <dbReference type="ARBA" id="ARBA00023316"/>
    </source>
</evidence>
<evidence type="ECO:0000256" key="12">
    <source>
        <dbReference type="SAM" id="MobiDB-lite"/>
    </source>
</evidence>
<comment type="catalytic activity">
    <reaction evidence="11">
        <text>[GlcNAc-(1-&gt;4)-Mur2Ac(oyl-L-Ala-gamma-D-Glu-L-Lys-D-Ala-D-Ala)](n)-di-trans,octa-cis-undecaprenyl diphosphate + beta-D-GlcNAc-(1-&gt;4)-Mur2Ac(oyl-L-Ala-gamma-D-Glu-L-Lys-D-Ala-D-Ala)-di-trans,octa-cis-undecaprenyl diphosphate = [GlcNAc-(1-&gt;4)-Mur2Ac(oyl-L-Ala-gamma-D-Glu-L-Lys-D-Ala-D-Ala)](n+1)-di-trans,octa-cis-undecaprenyl diphosphate + di-trans,octa-cis-undecaprenyl diphosphate + H(+)</text>
        <dbReference type="Rhea" id="RHEA:23708"/>
        <dbReference type="Rhea" id="RHEA-COMP:9602"/>
        <dbReference type="Rhea" id="RHEA-COMP:9603"/>
        <dbReference type="ChEBI" id="CHEBI:15378"/>
        <dbReference type="ChEBI" id="CHEBI:58405"/>
        <dbReference type="ChEBI" id="CHEBI:60033"/>
        <dbReference type="ChEBI" id="CHEBI:78435"/>
        <dbReference type="EC" id="2.4.99.28"/>
    </reaction>
</comment>
<evidence type="ECO:0000256" key="3">
    <source>
        <dbReference type="ARBA" id="ARBA00022676"/>
    </source>
</evidence>
<dbReference type="GO" id="GO:0008955">
    <property type="term" value="F:peptidoglycan glycosyltransferase activity"/>
    <property type="evidence" value="ECO:0007669"/>
    <property type="project" value="UniProtKB-UniRule"/>
</dbReference>
<protein>
    <recommendedName>
        <fullName evidence="11">Biosynthetic peptidoglycan transglycosylase</fullName>
        <ecNumber evidence="11">2.4.99.28</ecNumber>
    </recommendedName>
    <alternativeName>
        <fullName evidence="11">Glycan polymerase</fullName>
    </alternativeName>
    <alternativeName>
        <fullName evidence="11">Peptidoglycan glycosyltransferase MtgA</fullName>
        <shortName evidence="11">PGT</shortName>
    </alternativeName>
</protein>
<evidence type="ECO:0000256" key="6">
    <source>
        <dbReference type="ARBA" id="ARBA00022960"/>
    </source>
</evidence>
<sequence>MNRLLVPLLAGLVLLAGLAIVIAALYGMAASRYDVTGLARAVPVSTAMMRQRADEARRDGHRYAIDQRWVPYGRISPLLRRAVLIAEDDAFFSHDGLDWNEMRAALRRNVRAGRIVRGGSTITQQLARNLYLGNARTLTRKLEEIAIARRLEGALNKRRIFELYLNLIEWGDGIFGIEAAARRHFGVAAASLDPRQAALLAAVIINPRRWDPAHPSRRIESRARMILGRMAARGFITHDEFLAATGGARLHHGLFDWLFGGGGSPSAPADTGVTAPTAGDSSAALPDSLP</sequence>
<proteinExistence type="inferred from homology"/>
<evidence type="ECO:0000256" key="5">
    <source>
        <dbReference type="ARBA" id="ARBA00022692"/>
    </source>
</evidence>
<dbReference type="InterPro" id="IPR001264">
    <property type="entry name" value="Glyco_trans_51"/>
</dbReference>
<dbReference type="InterPro" id="IPR036950">
    <property type="entry name" value="PBP_transglycosylase"/>
</dbReference>
<keyword evidence="6 11" id="KW-0133">Cell shape</keyword>
<dbReference type="GO" id="GO:0016763">
    <property type="term" value="F:pentosyltransferase activity"/>
    <property type="evidence" value="ECO:0007669"/>
    <property type="project" value="InterPro"/>
</dbReference>
<dbReference type="InterPro" id="IPR023346">
    <property type="entry name" value="Lysozyme-like_dom_sf"/>
</dbReference>
<keyword evidence="10 11" id="KW-0961">Cell wall biogenesis/degradation</keyword>
<evidence type="ECO:0000313" key="14">
    <source>
        <dbReference type="EMBL" id="MBI3539539.1"/>
    </source>
</evidence>
<dbReference type="Gene3D" id="1.10.3810.10">
    <property type="entry name" value="Biosynthetic peptidoglycan transglycosylase-like"/>
    <property type="match status" value="1"/>
</dbReference>
<evidence type="ECO:0000313" key="15">
    <source>
        <dbReference type="Proteomes" id="UP000807850"/>
    </source>
</evidence>
<dbReference type="EMBL" id="JACQAY010000143">
    <property type="protein sequence ID" value="MBI3539539.1"/>
    <property type="molecule type" value="Genomic_DNA"/>
</dbReference>
<keyword evidence="2" id="KW-0997">Cell inner membrane</keyword>
<evidence type="ECO:0000256" key="7">
    <source>
        <dbReference type="ARBA" id="ARBA00022984"/>
    </source>
</evidence>
<evidence type="ECO:0000256" key="2">
    <source>
        <dbReference type="ARBA" id="ARBA00022519"/>
    </source>
</evidence>
<comment type="subcellular location">
    <subcellularLocation>
        <location evidence="11">Cell membrane</location>
        <topology evidence="11">Single-pass membrane protein</topology>
    </subcellularLocation>
</comment>